<proteinExistence type="predicted"/>
<dbReference type="EMBL" id="BAABGJ010000002">
    <property type="protein sequence ID" value="GAA4330546.1"/>
    <property type="molecule type" value="Genomic_DNA"/>
</dbReference>
<feature type="chain" id="PRO_5045714288" description="Lipoprotein" evidence="1">
    <location>
        <begin position="19"/>
        <end position="82"/>
    </location>
</feature>
<accession>A0ABP8GVX9</accession>
<evidence type="ECO:0008006" key="4">
    <source>
        <dbReference type="Google" id="ProtNLM"/>
    </source>
</evidence>
<keyword evidence="1" id="KW-0732">Signal</keyword>
<evidence type="ECO:0000256" key="1">
    <source>
        <dbReference type="SAM" id="SignalP"/>
    </source>
</evidence>
<organism evidence="2 3">
    <name type="scientific">Variovorax defluvii</name>
    <dbReference type="NCBI Taxonomy" id="913761"/>
    <lineage>
        <taxon>Bacteria</taxon>
        <taxon>Pseudomonadati</taxon>
        <taxon>Pseudomonadota</taxon>
        <taxon>Betaproteobacteria</taxon>
        <taxon>Burkholderiales</taxon>
        <taxon>Comamonadaceae</taxon>
        <taxon>Variovorax</taxon>
    </lineage>
</organism>
<keyword evidence="3" id="KW-1185">Reference proteome</keyword>
<gene>
    <name evidence="2" type="ORF">GCM10023165_04330</name>
</gene>
<reference evidence="3" key="1">
    <citation type="journal article" date="2019" name="Int. J. Syst. Evol. Microbiol.">
        <title>The Global Catalogue of Microorganisms (GCM) 10K type strain sequencing project: providing services to taxonomists for standard genome sequencing and annotation.</title>
        <authorList>
            <consortium name="The Broad Institute Genomics Platform"/>
            <consortium name="The Broad Institute Genome Sequencing Center for Infectious Disease"/>
            <person name="Wu L."/>
            <person name="Ma J."/>
        </authorList>
    </citation>
    <scope>NUCLEOTIDE SEQUENCE [LARGE SCALE GENOMIC DNA]</scope>
    <source>
        <strain evidence="3">JCM 17804</strain>
    </source>
</reference>
<evidence type="ECO:0000313" key="2">
    <source>
        <dbReference type="EMBL" id="GAA4330546.1"/>
    </source>
</evidence>
<comment type="caution">
    <text evidence="2">The sequence shown here is derived from an EMBL/GenBank/DDBJ whole genome shotgun (WGS) entry which is preliminary data.</text>
</comment>
<sequence length="82" mass="8554">MKRAACLVVLSAAAMLLAACGEKPQTNAEGVKLDAAPWTGTGAKADAGTAFTASGWKVGDKAAWEQQLKTRAQNGQNDYTRN</sequence>
<evidence type="ECO:0000313" key="3">
    <source>
        <dbReference type="Proteomes" id="UP001500975"/>
    </source>
</evidence>
<dbReference type="RefSeq" id="WP_345535580.1">
    <property type="nucleotide sequence ID" value="NZ_BAABGJ010000002.1"/>
</dbReference>
<dbReference type="PROSITE" id="PS51257">
    <property type="entry name" value="PROKAR_LIPOPROTEIN"/>
    <property type="match status" value="1"/>
</dbReference>
<name>A0ABP8GVX9_9BURK</name>
<dbReference type="Proteomes" id="UP001500975">
    <property type="component" value="Unassembled WGS sequence"/>
</dbReference>
<feature type="signal peptide" evidence="1">
    <location>
        <begin position="1"/>
        <end position="18"/>
    </location>
</feature>
<protein>
    <recommendedName>
        <fullName evidence="4">Lipoprotein</fullName>
    </recommendedName>
</protein>